<comment type="caution">
    <text evidence="2">The sequence shown here is derived from an EMBL/GenBank/DDBJ whole genome shotgun (WGS) entry which is preliminary data.</text>
</comment>
<accession>A0A8K0JMF7</accession>
<evidence type="ECO:0000256" key="1">
    <source>
        <dbReference type="SAM" id="MobiDB-lite"/>
    </source>
</evidence>
<dbReference type="Proteomes" id="UP000812966">
    <property type="component" value="Unassembled WGS sequence"/>
</dbReference>
<protein>
    <submittedName>
        <fullName evidence="2">Uncharacterized protein</fullName>
    </submittedName>
</protein>
<gene>
    <name evidence="2" type="ORF">FFLO_02913</name>
</gene>
<dbReference type="EMBL" id="JABELV010000049">
    <property type="protein sequence ID" value="KAG7558186.1"/>
    <property type="molecule type" value="Genomic_DNA"/>
</dbReference>
<dbReference type="AlphaFoldDB" id="A0A8K0JMF7"/>
<evidence type="ECO:0000313" key="2">
    <source>
        <dbReference type="EMBL" id="KAG7558186.1"/>
    </source>
</evidence>
<feature type="region of interest" description="Disordered" evidence="1">
    <location>
        <begin position="173"/>
        <end position="203"/>
    </location>
</feature>
<evidence type="ECO:0000313" key="3">
    <source>
        <dbReference type="Proteomes" id="UP000812966"/>
    </source>
</evidence>
<sequence>MRTGRGCSRDTILRGLCRTASVKLCTSNLEVSSTSTLILRAMIFETPRPCHIIALPTPMDEDDLDLSCPPAPYLPSCSNFHSPSPVSLSKHRFRFTPPLDTDCETPVFEQVYTGELGLGGNVLGLFIDEKDMEKGVLQAAIERIEYDSRYSSVFEEEDEYDICYDLSSPPSSPPALIRRGSGYTSSDVSSTGELSPPLSTSRWSNKSLACEDLKDDVEILQHGMEMDRDMRSDEEEISFDSSSNSMVWRIPAYLREPDSSCTSSASTPSFCSLTPVPYDTMYSYSTSDAYPDAEHAQNLSTSLESLSVPSAWSRRPDGEGPAKRRKLEHRSARIINGSLFS</sequence>
<keyword evidence="3" id="KW-1185">Reference proteome</keyword>
<organism evidence="2 3">
    <name type="scientific">Filobasidium floriforme</name>
    <dbReference type="NCBI Taxonomy" id="5210"/>
    <lineage>
        <taxon>Eukaryota</taxon>
        <taxon>Fungi</taxon>
        <taxon>Dikarya</taxon>
        <taxon>Basidiomycota</taxon>
        <taxon>Agaricomycotina</taxon>
        <taxon>Tremellomycetes</taxon>
        <taxon>Filobasidiales</taxon>
        <taxon>Filobasidiaceae</taxon>
        <taxon>Filobasidium</taxon>
    </lineage>
</organism>
<name>A0A8K0JMF7_9TREE</name>
<feature type="region of interest" description="Disordered" evidence="1">
    <location>
        <begin position="306"/>
        <end position="326"/>
    </location>
</feature>
<reference evidence="2" key="1">
    <citation type="submission" date="2020-04" db="EMBL/GenBank/DDBJ databases">
        <title>Analysis of mating type loci in Filobasidium floriforme.</title>
        <authorList>
            <person name="Nowrousian M."/>
        </authorList>
    </citation>
    <scope>NUCLEOTIDE SEQUENCE</scope>
    <source>
        <strain evidence="2">CBS 6242</strain>
    </source>
</reference>
<feature type="compositionally biased region" description="Polar residues" evidence="1">
    <location>
        <begin position="182"/>
        <end position="203"/>
    </location>
</feature>
<proteinExistence type="predicted"/>